<evidence type="ECO:0000313" key="3">
    <source>
        <dbReference type="Proteomes" id="UP000218399"/>
    </source>
</evidence>
<name>A0A2A2EH67_9BIFI</name>
<comment type="caution">
    <text evidence="2">The sequence shown here is derived from an EMBL/GenBank/DDBJ whole genome shotgun (WGS) entry which is preliminary data.</text>
</comment>
<dbReference type="GO" id="GO:0006355">
    <property type="term" value="P:regulation of DNA-templated transcription"/>
    <property type="evidence" value="ECO:0007669"/>
    <property type="project" value="InterPro"/>
</dbReference>
<dbReference type="InterPro" id="IPR013321">
    <property type="entry name" value="Arc_rbn_hlx_hlx"/>
</dbReference>
<evidence type="ECO:0000313" key="2">
    <source>
        <dbReference type="EMBL" id="PAU68276.1"/>
    </source>
</evidence>
<accession>A0A2A2EH67</accession>
<organism evidence="2 3">
    <name type="scientific">Bifidobacterium criceti</name>
    <dbReference type="NCBI Taxonomy" id="1960969"/>
    <lineage>
        <taxon>Bacteria</taxon>
        <taxon>Bacillati</taxon>
        <taxon>Actinomycetota</taxon>
        <taxon>Actinomycetes</taxon>
        <taxon>Bifidobacteriales</taxon>
        <taxon>Bifidobacteriaceae</taxon>
        <taxon>Bifidobacterium</taxon>
    </lineage>
</organism>
<protein>
    <submittedName>
        <fullName evidence="2">RelB/DinJ family addiction module antitoxin</fullName>
    </submittedName>
</protein>
<dbReference type="OrthoDB" id="3193284at2"/>
<dbReference type="AlphaFoldDB" id="A0A2A2EH67"/>
<proteinExistence type="predicted"/>
<dbReference type="Gene3D" id="1.10.1220.10">
    <property type="entry name" value="Met repressor-like"/>
    <property type="match status" value="1"/>
</dbReference>
<dbReference type="InterPro" id="IPR007337">
    <property type="entry name" value="RelB/DinJ"/>
</dbReference>
<dbReference type="EMBL" id="MVOH01000006">
    <property type="protein sequence ID" value="PAU68276.1"/>
    <property type="molecule type" value="Genomic_DNA"/>
</dbReference>
<keyword evidence="3" id="KW-1185">Reference proteome</keyword>
<feature type="region of interest" description="Disordered" evidence="1">
    <location>
        <begin position="63"/>
        <end position="97"/>
    </location>
</feature>
<reference evidence="2 3" key="1">
    <citation type="journal article" date="2017" name="ISME J.">
        <title>Unveiling bifidobacterial biogeography across the mammalian branch of the tree of life.</title>
        <authorList>
            <person name="Milani C."/>
            <person name="Mangifesta M."/>
            <person name="Mancabelli L."/>
            <person name="Lugli G.A."/>
            <person name="James K."/>
            <person name="Duranti S."/>
            <person name="Turroni F."/>
            <person name="Ferrario C."/>
            <person name="Ossiprandi M.C."/>
            <person name="van Sinderen D."/>
            <person name="Ventura M."/>
        </authorList>
    </citation>
    <scope>NUCLEOTIDE SEQUENCE [LARGE SCALE GENOMIC DNA]</scope>
    <source>
        <strain evidence="3">Ham19E</strain>
    </source>
</reference>
<dbReference type="Pfam" id="PF04221">
    <property type="entry name" value="RelB"/>
    <property type="match status" value="1"/>
</dbReference>
<feature type="compositionally biased region" description="Acidic residues" evidence="1">
    <location>
        <begin position="85"/>
        <end position="97"/>
    </location>
</feature>
<dbReference type="NCBIfam" id="TIGR02384">
    <property type="entry name" value="RelB_DinJ"/>
    <property type="match status" value="1"/>
</dbReference>
<dbReference type="Proteomes" id="UP000218399">
    <property type="component" value="Unassembled WGS sequence"/>
</dbReference>
<sequence length="97" mass="10570">MAKVVANVDDDVKRRASALYEEMGLSLSSAVNMFLKQSIRDGGMPFTPSVRKAHMDAAGRAAGANTTAKTMPRNPETGRIVLPSEWDDPEDDVYDNL</sequence>
<dbReference type="RefSeq" id="WP_095614508.1">
    <property type="nucleotide sequence ID" value="NZ_MVOH01000006.1"/>
</dbReference>
<gene>
    <name evidence="2" type="ORF">B1526_0461</name>
</gene>
<evidence type="ECO:0000256" key="1">
    <source>
        <dbReference type="SAM" id="MobiDB-lite"/>
    </source>
</evidence>